<dbReference type="KEGG" id="vg:7872569"/>
<accession>C4P0S0</accession>
<name>C4P0S0_9VIRU</name>
<keyword evidence="2" id="KW-1185">Reference proteome</keyword>
<gene>
    <name evidence="1" type="primary">NS-3</name>
</gene>
<dbReference type="RefSeq" id="YP_002887624.1">
    <property type="nucleotide sequence ID" value="NC_012685.1"/>
</dbReference>
<evidence type="ECO:0000313" key="1">
    <source>
        <dbReference type="EMBL" id="ACQ76569.1"/>
    </source>
</evidence>
<evidence type="ECO:0000313" key="2">
    <source>
        <dbReference type="Proteomes" id="UP000172844"/>
    </source>
</evidence>
<proteinExistence type="predicted"/>
<dbReference type="EMBL" id="FJ810126">
    <property type="protein sequence ID" value="ACQ76569.1"/>
    <property type="molecule type" value="Genomic_DNA"/>
</dbReference>
<protein>
    <submittedName>
        <fullName evidence="1">Nonstructural protein NS-3</fullName>
    </submittedName>
</protein>
<organism evidence="1 2">
    <name type="scientific">Culex pipiens densovirus</name>
    <dbReference type="NCBI Taxonomy" id="185638"/>
    <lineage>
        <taxon>Viruses</taxon>
        <taxon>Monodnaviria</taxon>
        <taxon>Shotokuvirae</taxon>
        <taxon>Cossaviricota</taxon>
        <taxon>Quintoviricetes</taxon>
        <taxon>Piccovirales</taxon>
        <taxon>Parvoviridae</taxon>
        <taxon>Densovirinae</taxon>
        <taxon>Protoambidensovirus</taxon>
        <taxon>Protoambidensovirus dipteran1</taxon>
    </lineage>
</organism>
<dbReference type="Proteomes" id="UP000172844">
    <property type="component" value="Segment"/>
</dbReference>
<dbReference type="GeneID" id="7871901"/>
<sequence length="120" mass="14195">MEVPSLFDQCLKKCVFSDIKVEEYLKNYSLPIFAEVKTLYLSQRFCWGQLYNIPSIGILYDIPHAFTTDEKCLCIERNNKVKYYGQYSCTPLYTNFDIPEKNEDYSKIIYNGQTDVQRKN</sequence>
<reference evidence="1 2" key="1">
    <citation type="journal article" date="2009" name="J. Virol.">
        <title>Structure and expression strategy of the genome of Culex pipiens densovirus, a mosquito densovirus with an ambisense organization.</title>
        <authorList>
            <person name="Baquerizo-Audiot E."/>
            <person name="Abd-Alla A."/>
            <person name="Jousset F.X."/>
            <person name="Cousserans F."/>
            <person name="Tijssen P."/>
            <person name="Bergoin M."/>
        </authorList>
    </citation>
    <scope>NUCLEOTIDE SEQUENCE [LARGE SCALE GENOMIC DNA]</scope>
</reference>